<dbReference type="Pfam" id="PF13004">
    <property type="entry name" value="BACON"/>
    <property type="match status" value="1"/>
</dbReference>
<evidence type="ECO:0000259" key="2">
    <source>
        <dbReference type="Pfam" id="PF13004"/>
    </source>
</evidence>
<dbReference type="AlphaFoldDB" id="A0A379MT63"/>
<dbReference type="Gene3D" id="2.60.40.10">
    <property type="entry name" value="Immunoglobulins"/>
    <property type="match status" value="1"/>
</dbReference>
<evidence type="ECO:0000313" key="3">
    <source>
        <dbReference type="EMBL" id="SUE33949.1"/>
    </source>
</evidence>
<dbReference type="CDD" id="cd14948">
    <property type="entry name" value="BACON"/>
    <property type="match status" value="1"/>
</dbReference>
<name>A0A379MT63_9BACT</name>
<accession>A0A379MT63</accession>
<reference evidence="3 4" key="1">
    <citation type="submission" date="2018-06" db="EMBL/GenBank/DDBJ databases">
        <authorList>
            <consortium name="Pathogen Informatics"/>
            <person name="Doyle S."/>
        </authorList>
    </citation>
    <scope>NUCLEOTIDE SEQUENCE [LARGE SCALE GENOMIC DNA]</scope>
    <source>
        <strain evidence="3 4">NCTC11190</strain>
    </source>
</reference>
<protein>
    <submittedName>
        <fullName evidence="3">Major fimbrial subunit protein (FimA)</fullName>
    </submittedName>
</protein>
<dbReference type="Proteomes" id="UP000255233">
    <property type="component" value="Unassembled WGS sequence"/>
</dbReference>
<keyword evidence="4" id="KW-1185">Reference proteome</keyword>
<dbReference type="STRING" id="880526.GCA_000427365_00279"/>
<dbReference type="EMBL" id="UGVL01000001">
    <property type="protein sequence ID" value="SUE33949.1"/>
    <property type="molecule type" value="Genomic_DNA"/>
</dbReference>
<proteinExistence type="predicted"/>
<organism evidence="3 4">
    <name type="scientific">Rikenella microfusus</name>
    <dbReference type="NCBI Taxonomy" id="28139"/>
    <lineage>
        <taxon>Bacteria</taxon>
        <taxon>Pseudomonadati</taxon>
        <taxon>Bacteroidota</taxon>
        <taxon>Bacteroidia</taxon>
        <taxon>Bacteroidales</taxon>
        <taxon>Rikenellaceae</taxon>
        <taxon>Rikenella</taxon>
    </lineage>
</organism>
<feature type="signal peptide" evidence="1">
    <location>
        <begin position="1"/>
        <end position="17"/>
    </location>
</feature>
<dbReference type="OrthoDB" id="1011557at2"/>
<sequence>MSIRTSYRLFLSGIAMALLATACSKGKTTEKLRDTERETLTLAMRVNVPAQEPPAATRQMRPEDENRLRTLHLLVFRTDGDGERYAYTARVVDRKESTDGQGIVTLTVNLLRGKAGEKFRLVLLANLDDFTPPAVGTSRDEALREFLVDLPGKWDATAGSGTIPMWGESAALELRDASAQPVDFHTGHSPIRLLRALARVDVGAAFDSAPDSETVNGLADFALTSVAVYRSALRARVVPELSDLEEGIAVRPTLPDGTDLLRPAEEPLIYEMETAADVCLREIYLPEAPAATSADDGVCLVIGGYYGIGNTTEQTFYRVDFLTPKSAAGSQQYLPILRNHRYRINILKVSGPGFGTREEALQTRPTNLETSVNVWDETAVGDVVYDGQYMLGVSHRALTYYREASSQVLTVRTDHPDGWRIQVAEGQEWLSCSPASGAPGRDTEVNCTVAANDTDNERRGAITVTAGHMNWRIEVVQHPYSSLSLALTDASGKEVSQMEFAARNVEAQQFRLTWSPATATVEVHRAGDPFAGEPTADIVGGNGTADFTIDPAELVPDPANPLRTRSETITFVVKGEDGSSVARTLTLSQKEYDALPETAEGISLLDGSGVYLMDGKNASFRIRANTPYRLRMVENAVDETAGGTPGPVIQESIDRRYNGKISGESIAFTPYDDLTNPTRYIGHATFEITSTASPERFAPKRFRILLASGIPQQEANSYLLNPNGKTGILIPVGRANTYSQQEGMGSVLGEETPFGVRMVWNEQPGTGEGSNIRLVKAVGRGKTGYILVLPGTMSGNAVVAATNSNGKILWSWHLWVTTYSPDPGQQWMDRHLGAMANSQEAGNASFGLLYQWGRKDPFPSTSTALYYGDAATEQPFPSDYNKSTTQYTLQQSVENPHVRVQNLSNWLADANNGTAHWYDLWGGEIVSKDAVSASPTRKSVFDPCPAGWKVPSFGDEGWGTGTTLPSSSSHNNYGDYLTGKGGWYPITGQLLGNSHAFGHTDEGYCWTSSVRPTNVSAYYLVIRRGSTHLVSNTAYNRTAGMSVRCVRDK</sequence>
<feature type="domain" description="BACON" evidence="2">
    <location>
        <begin position="421"/>
        <end position="477"/>
    </location>
</feature>
<dbReference type="RefSeq" id="WP_084135134.1">
    <property type="nucleotide sequence ID" value="NZ_UGVL01000001.1"/>
</dbReference>
<evidence type="ECO:0000256" key="1">
    <source>
        <dbReference type="SAM" id="SignalP"/>
    </source>
</evidence>
<dbReference type="InterPro" id="IPR024361">
    <property type="entry name" value="BACON"/>
</dbReference>
<gene>
    <name evidence="3" type="ORF">NCTC11190_01166</name>
</gene>
<keyword evidence="1" id="KW-0732">Signal</keyword>
<dbReference type="PROSITE" id="PS51257">
    <property type="entry name" value="PROKAR_LIPOPROTEIN"/>
    <property type="match status" value="1"/>
</dbReference>
<evidence type="ECO:0000313" key="4">
    <source>
        <dbReference type="Proteomes" id="UP000255233"/>
    </source>
</evidence>
<dbReference type="InterPro" id="IPR013783">
    <property type="entry name" value="Ig-like_fold"/>
</dbReference>
<feature type="chain" id="PRO_5016738869" evidence="1">
    <location>
        <begin position="18"/>
        <end position="1049"/>
    </location>
</feature>